<dbReference type="GO" id="GO:0001843">
    <property type="term" value="P:neural tube closure"/>
    <property type="evidence" value="ECO:0007669"/>
    <property type="project" value="Ensembl"/>
</dbReference>
<dbReference type="GO" id="GO:0016020">
    <property type="term" value="C:membrane"/>
    <property type="evidence" value="ECO:0007669"/>
    <property type="project" value="Ensembl"/>
</dbReference>
<reference evidence="6" key="1">
    <citation type="submission" date="2025-08" db="UniProtKB">
        <authorList>
            <consortium name="Ensembl"/>
        </authorList>
    </citation>
    <scope>IDENTIFICATION</scope>
</reference>
<dbReference type="GeneID" id="101610494"/>
<keyword evidence="5" id="KW-0966">Cell projection</keyword>
<keyword evidence="4" id="KW-0206">Cytoskeleton</keyword>
<dbReference type="GO" id="GO:1905515">
    <property type="term" value="P:non-motile cilium assembly"/>
    <property type="evidence" value="ECO:0007669"/>
    <property type="project" value="Ensembl"/>
</dbReference>
<dbReference type="GO" id="GO:0048754">
    <property type="term" value="P:branching morphogenesis of an epithelial tube"/>
    <property type="evidence" value="ECO:0007669"/>
    <property type="project" value="Ensembl"/>
</dbReference>
<dbReference type="OMA" id="FTYVDHD"/>
<dbReference type="PROSITE" id="PS51381">
    <property type="entry name" value="C2_B9"/>
    <property type="match status" value="1"/>
</dbReference>
<evidence type="ECO:0000313" key="6">
    <source>
        <dbReference type="Ensembl" id="ENSJJAP00000022639.1"/>
    </source>
</evidence>
<dbReference type="Ensembl" id="ENSJJAT00000029208.1">
    <property type="protein sequence ID" value="ENSJJAP00000022639.1"/>
    <property type="gene ID" value="ENSJJAG00000022635.1"/>
</dbReference>
<dbReference type="GO" id="GO:0005654">
    <property type="term" value="C:nucleoplasm"/>
    <property type="evidence" value="ECO:0007669"/>
    <property type="project" value="Ensembl"/>
</dbReference>
<evidence type="ECO:0000256" key="5">
    <source>
        <dbReference type="ARBA" id="ARBA00023273"/>
    </source>
</evidence>
<dbReference type="GO" id="GO:0060122">
    <property type="term" value="P:inner ear receptor cell stereocilium organization"/>
    <property type="evidence" value="ECO:0007669"/>
    <property type="project" value="Ensembl"/>
</dbReference>
<evidence type="ECO:0000256" key="3">
    <source>
        <dbReference type="ARBA" id="ARBA00022794"/>
    </source>
</evidence>
<dbReference type="GeneTree" id="ENSGT00510000047471"/>
<evidence type="ECO:0000313" key="7">
    <source>
        <dbReference type="Proteomes" id="UP000694385"/>
    </source>
</evidence>
<organism evidence="6 7">
    <name type="scientific">Jaculus jaculus</name>
    <name type="common">Lesser Egyptian jerboa</name>
    <dbReference type="NCBI Taxonomy" id="51337"/>
    <lineage>
        <taxon>Eukaryota</taxon>
        <taxon>Metazoa</taxon>
        <taxon>Chordata</taxon>
        <taxon>Craniata</taxon>
        <taxon>Vertebrata</taxon>
        <taxon>Euteleostomi</taxon>
        <taxon>Mammalia</taxon>
        <taxon>Eutheria</taxon>
        <taxon>Euarchontoglires</taxon>
        <taxon>Glires</taxon>
        <taxon>Rodentia</taxon>
        <taxon>Myomorpha</taxon>
        <taxon>Dipodoidea</taxon>
        <taxon>Dipodidae</taxon>
        <taxon>Dipodinae</taxon>
        <taxon>Jaculus</taxon>
    </lineage>
</organism>
<dbReference type="RefSeq" id="XP_004670022.1">
    <property type="nucleotide sequence ID" value="XM_004669965.2"/>
</dbReference>
<dbReference type="GO" id="GO:0061009">
    <property type="term" value="P:common bile duct development"/>
    <property type="evidence" value="ECO:0007669"/>
    <property type="project" value="Ensembl"/>
</dbReference>
<dbReference type="GO" id="GO:0021904">
    <property type="term" value="P:dorsal/ventral neural tube patterning"/>
    <property type="evidence" value="ECO:0007669"/>
    <property type="project" value="Ensembl"/>
</dbReference>
<dbReference type="GO" id="GO:0060411">
    <property type="term" value="P:cardiac septum morphogenesis"/>
    <property type="evidence" value="ECO:0007669"/>
    <property type="project" value="Ensembl"/>
</dbReference>
<dbReference type="InterPro" id="IPR010796">
    <property type="entry name" value="C2_B9-type_dom"/>
</dbReference>
<dbReference type="GO" id="GO:0008589">
    <property type="term" value="P:regulation of smoothened signaling pathway"/>
    <property type="evidence" value="ECO:0007669"/>
    <property type="project" value="Ensembl"/>
</dbReference>
<dbReference type="GO" id="GO:0060322">
    <property type="term" value="P:head development"/>
    <property type="evidence" value="ECO:0007669"/>
    <property type="project" value="Ensembl"/>
</dbReference>
<name>A0A8C5LDL6_JACJA</name>
<dbReference type="GO" id="GO:2000095">
    <property type="term" value="P:regulation of Wnt signaling pathway, planar cell polarity pathway"/>
    <property type="evidence" value="ECO:0007669"/>
    <property type="project" value="Ensembl"/>
</dbReference>
<keyword evidence="7" id="KW-1185">Reference proteome</keyword>
<comment type="subcellular location">
    <subcellularLocation>
        <location evidence="1">Cytoplasm</location>
        <location evidence="1">Cytoskeleton</location>
        <location evidence="1">Cilium basal body</location>
    </subcellularLocation>
</comment>
<dbReference type="GO" id="GO:0005814">
    <property type="term" value="C:centriole"/>
    <property type="evidence" value="ECO:0007669"/>
    <property type="project" value="Ensembl"/>
</dbReference>
<evidence type="ECO:0000256" key="1">
    <source>
        <dbReference type="ARBA" id="ARBA00004120"/>
    </source>
</evidence>
<dbReference type="GO" id="GO:0060828">
    <property type="term" value="P:regulation of canonical Wnt signaling pathway"/>
    <property type="evidence" value="ECO:0007669"/>
    <property type="project" value="Ensembl"/>
</dbReference>
<sequence length="557" mass="64248">MAEVVWSTDTGEAVYRSRDPVRNLRIRVHLQRITSSNFLHYQPVAQPGKDLIDLATFRPHPTASGHRPEEEEEEEVVIGWQEKLFSQFEVDLYQNEGACQSPLDYQYHQEILKLERSGGRKNQRIFTYTDSDRYTDVEEYCQKITTAASEVPSFLVERMANVRRRRQDRRGMEGSKLKSRIITWEPSEDFIRNNHAINTPLQTMYIMADLGPCGELGYKMYEHVLCTLKVDSNGVITVKPDFTGLKGPYRIETEGEKQELWKYTIDNVSSLAQPEEEERERRVFKDLYGRHKEYLSSLVGTDFEMTAPGALRLFVNGEVVSAQGYEYDNLYIHFFVELPANWTSPAFPQLSGVTQTCATKSLGRDKVAYFSYPFTFEAFFLHEDESSGPLLEWPVLYCQVLSLDFWQRYRVEGYGAVVLPATPGSHTLTVSTWRPVELGLVAELRRFFIGGALELEDLSYVRIPGTFKGERLSRFGFRTETTGTVTFRLYCLQQSRAFMESNSLRRRMRSVLDRLEGFSQQSSTHNVLEAFRRARRRMQEARESLPQDLVSPSGTLA</sequence>
<dbReference type="GO" id="GO:0003271">
    <property type="term" value="P:smoothened signaling pathway involved in regulation of secondary heart field cardioblast proliferation"/>
    <property type="evidence" value="ECO:0007669"/>
    <property type="project" value="Ensembl"/>
</dbReference>
<accession>A0A8C5LDL6</accession>
<dbReference type="GO" id="GO:0005730">
    <property type="term" value="C:nucleolus"/>
    <property type="evidence" value="ECO:0007669"/>
    <property type="project" value="Ensembl"/>
</dbReference>
<dbReference type="GO" id="GO:0036038">
    <property type="term" value="C:MKS complex"/>
    <property type="evidence" value="ECO:0007669"/>
    <property type="project" value="Ensembl"/>
</dbReference>
<reference evidence="6" key="2">
    <citation type="submission" date="2025-09" db="UniProtKB">
        <authorList>
            <consortium name="Ensembl"/>
        </authorList>
    </citation>
    <scope>IDENTIFICATION</scope>
</reference>
<gene>
    <name evidence="6" type="primary">Mks1</name>
</gene>
<dbReference type="Pfam" id="PF07162">
    <property type="entry name" value="B9-C2"/>
    <property type="match status" value="1"/>
</dbReference>
<dbReference type="GO" id="GO:0007368">
    <property type="term" value="P:determination of left/right symmetry"/>
    <property type="evidence" value="ECO:0007669"/>
    <property type="project" value="Ensembl"/>
</dbReference>
<dbReference type="GO" id="GO:0005813">
    <property type="term" value="C:centrosome"/>
    <property type="evidence" value="ECO:0007669"/>
    <property type="project" value="Ensembl"/>
</dbReference>
<keyword evidence="2" id="KW-0963">Cytoplasm</keyword>
<keyword evidence="3" id="KW-0970">Cilium biogenesis/degradation</keyword>
<evidence type="ECO:0000256" key="2">
    <source>
        <dbReference type="ARBA" id="ARBA00022490"/>
    </source>
</evidence>
<dbReference type="GO" id="GO:0044458">
    <property type="term" value="P:motile cilium assembly"/>
    <property type="evidence" value="ECO:0007669"/>
    <property type="project" value="Ensembl"/>
</dbReference>
<dbReference type="GO" id="GO:0042733">
    <property type="term" value="P:embryonic digit morphogenesis"/>
    <property type="evidence" value="ECO:0007669"/>
    <property type="project" value="Ensembl"/>
</dbReference>
<dbReference type="OrthoDB" id="10263520at2759"/>
<dbReference type="GO" id="GO:0010669">
    <property type="term" value="P:epithelial structure maintenance"/>
    <property type="evidence" value="ECO:0007669"/>
    <property type="project" value="Ensembl"/>
</dbReference>
<evidence type="ECO:0000256" key="4">
    <source>
        <dbReference type="ARBA" id="ARBA00023212"/>
    </source>
</evidence>
<dbReference type="GO" id="GO:1990403">
    <property type="term" value="P:embryonic brain development"/>
    <property type="evidence" value="ECO:0007669"/>
    <property type="project" value="Ensembl"/>
</dbReference>
<dbReference type="Proteomes" id="UP000694385">
    <property type="component" value="Unassembled WGS sequence"/>
</dbReference>
<dbReference type="GO" id="GO:0005737">
    <property type="term" value="C:cytoplasm"/>
    <property type="evidence" value="ECO:0007669"/>
    <property type="project" value="Ensembl"/>
</dbReference>
<dbReference type="GO" id="GO:0036064">
    <property type="term" value="C:ciliary basal body"/>
    <property type="evidence" value="ECO:0007669"/>
    <property type="project" value="Ensembl"/>
</dbReference>
<dbReference type="PANTHER" id="PTHR12968">
    <property type="entry name" value="B9 DOMAIN-CONTAINING"/>
    <property type="match status" value="1"/>
</dbReference>
<proteinExistence type="predicted"/>
<protein>
    <submittedName>
        <fullName evidence="6">MKS transition zone complex subunit 1</fullName>
    </submittedName>
</protein>
<dbReference type="AlphaFoldDB" id="A0A8C5LDL6"/>
<dbReference type="PANTHER" id="PTHR12968:SF4">
    <property type="entry name" value="TECTONIC-LIKE COMPLEX MEMBER MKS1"/>
    <property type="match status" value="1"/>
</dbReference>
<dbReference type="CTD" id="54903"/>
<dbReference type="GO" id="GO:0048706">
    <property type="term" value="P:embryonic skeletal system development"/>
    <property type="evidence" value="ECO:0007669"/>
    <property type="project" value="Ensembl"/>
</dbReference>